<evidence type="ECO:0000313" key="2">
    <source>
        <dbReference type="EMBL" id="MBW4544451.1"/>
    </source>
</evidence>
<dbReference type="GO" id="GO:0016787">
    <property type="term" value="F:hydrolase activity"/>
    <property type="evidence" value="ECO:0007669"/>
    <property type="project" value="UniProtKB-KW"/>
</dbReference>
<evidence type="ECO:0000259" key="1">
    <source>
        <dbReference type="Pfam" id="PF00561"/>
    </source>
</evidence>
<accession>A0A951PJI9</accession>
<reference evidence="2" key="2">
    <citation type="journal article" date="2022" name="Microbiol. Resour. Announc.">
        <title>Metagenome Sequencing to Explore Phylogenomics of Terrestrial Cyanobacteria.</title>
        <authorList>
            <person name="Ward R.D."/>
            <person name="Stajich J.E."/>
            <person name="Johansen J.R."/>
            <person name="Huntemann M."/>
            <person name="Clum A."/>
            <person name="Foster B."/>
            <person name="Foster B."/>
            <person name="Roux S."/>
            <person name="Palaniappan K."/>
            <person name="Varghese N."/>
            <person name="Mukherjee S."/>
            <person name="Reddy T.B.K."/>
            <person name="Daum C."/>
            <person name="Copeland A."/>
            <person name="Chen I.A."/>
            <person name="Ivanova N.N."/>
            <person name="Kyrpides N.C."/>
            <person name="Shapiro N."/>
            <person name="Eloe-Fadrosh E.A."/>
            <person name="Pietrasiak N."/>
        </authorList>
    </citation>
    <scope>NUCLEOTIDE SEQUENCE</scope>
    <source>
        <strain evidence="2">CPER-KK1</strain>
    </source>
</reference>
<sequence length="286" mass="31219">MKTAIEVEERRINVGGLTTRYFKAGDDGLPLVLLHGDSASALDWSWVLPRLGATYRVYAPDFPGFGESAKPSRNYTPEFLKQFLVDFLNALGIEQAVLVGNSLGGLVSLRFALSHPEQVAALVLADSSGLGYSVTPFLSQLTVPFYGEAAITGCATPIGAKMRSWLRATLLFAHPSQAPDVWLAEQERMSLMPGFLQATLSSLRAQLNVLGQRQVLLDSLPQLQMPTLIVWGTDDSVFPKEQAQDAVSRLRHGQLALIPDCGHLPHIERAEIFSTELSKFLTEVTG</sequence>
<dbReference type="InterPro" id="IPR029058">
    <property type="entry name" value="AB_hydrolase_fold"/>
</dbReference>
<evidence type="ECO:0000313" key="3">
    <source>
        <dbReference type="Proteomes" id="UP000753908"/>
    </source>
</evidence>
<keyword evidence="2" id="KW-0378">Hydrolase</keyword>
<protein>
    <submittedName>
        <fullName evidence="2">Alpha/beta fold hydrolase</fullName>
    </submittedName>
</protein>
<dbReference type="InterPro" id="IPR000073">
    <property type="entry name" value="AB_hydrolase_1"/>
</dbReference>
<dbReference type="PRINTS" id="PR00412">
    <property type="entry name" value="EPOXHYDRLASE"/>
</dbReference>
<dbReference type="PRINTS" id="PR00111">
    <property type="entry name" value="ABHYDROLASE"/>
</dbReference>
<dbReference type="Gene3D" id="3.40.50.1820">
    <property type="entry name" value="alpha/beta hydrolase"/>
    <property type="match status" value="1"/>
</dbReference>
<dbReference type="Pfam" id="PF00561">
    <property type="entry name" value="Abhydrolase_1"/>
    <property type="match status" value="1"/>
</dbReference>
<dbReference type="SUPFAM" id="SSF53474">
    <property type="entry name" value="alpha/beta-Hydrolases"/>
    <property type="match status" value="1"/>
</dbReference>
<reference evidence="2" key="1">
    <citation type="submission" date="2021-05" db="EMBL/GenBank/DDBJ databases">
        <authorList>
            <person name="Pietrasiak N."/>
            <person name="Ward R."/>
            <person name="Stajich J.E."/>
            <person name="Kurbessoian T."/>
        </authorList>
    </citation>
    <scope>NUCLEOTIDE SEQUENCE</scope>
    <source>
        <strain evidence="2">CPER-KK1</strain>
    </source>
</reference>
<feature type="domain" description="AB hydrolase-1" evidence="1">
    <location>
        <begin position="30"/>
        <end position="269"/>
    </location>
</feature>
<dbReference type="EMBL" id="JAHHIF010000009">
    <property type="protein sequence ID" value="MBW4544451.1"/>
    <property type="molecule type" value="Genomic_DNA"/>
</dbReference>
<organism evidence="2 3">
    <name type="scientific">Symplocastrum torsivum CPER-KK1</name>
    <dbReference type="NCBI Taxonomy" id="450513"/>
    <lineage>
        <taxon>Bacteria</taxon>
        <taxon>Bacillati</taxon>
        <taxon>Cyanobacteriota</taxon>
        <taxon>Cyanophyceae</taxon>
        <taxon>Oscillatoriophycideae</taxon>
        <taxon>Oscillatoriales</taxon>
        <taxon>Microcoleaceae</taxon>
        <taxon>Symplocastrum</taxon>
    </lineage>
</organism>
<gene>
    <name evidence="2" type="ORF">KME25_08415</name>
</gene>
<dbReference type="InterPro" id="IPR000639">
    <property type="entry name" value="Epox_hydrolase-like"/>
</dbReference>
<dbReference type="PANTHER" id="PTHR46438">
    <property type="entry name" value="ALPHA/BETA-HYDROLASES SUPERFAMILY PROTEIN"/>
    <property type="match status" value="1"/>
</dbReference>
<comment type="caution">
    <text evidence="2">The sequence shown here is derived from an EMBL/GenBank/DDBJ whole genome shotgun (WGS) entry which is preliminary data.</text>
</comment>
<name>A0A951PJI9_9CYAN</name>
<dbReference type="Proteomes" id="UP000753908">
    <property type="component" value="Unassembled WGS sequence"/>
</dbReference>
<proteinExistence type="predicted"/>
<dbReference type="AlphaFoldDB" id="A0A951PJI9"/>